<accession>A0A1A2SJN5</accession>
<dbReference type="Proteomes" id="UP000093861">
    <property type="component" value="Unassembled WGS sequence"/>
</dbReference>
<name>A0A1A2SJN5_9MYCO</name>
<dbReference type="EMBL" id="LZJS01000047">
    <property type="protein sequence ID" value="OBH63987.1"/>
    <property type="molecule type" value="Genomic_DNA"/>
</dbReference>
<evidence type="ECO:0000313" key="3">
    <source>
        <dbReference type="Proteomes" id="UP000093861"/>
    </source>
</evidence>
<dbReference type="RefSeq" id="WP_064950694.1">
    <property type="nucleotide sequence ID" value="NZ_LZJS01000047.1"/>
</dbReference>
<protein>
    <recommendedName>
        <fullName evidence="4">Ysc84 actin-binding domain-containing protein</fullName>
    </recommendedName>
</protein>
<organism evidence="2 3">
    <name type="scientific">Mycobacterium colombiense</name>
    <dbReference type="NCBI Taxonomy" id="339268"/>
    <lineage>
        <taxon>Bacteria</taxon>
        <taxon>Bacillati</taxon>
        <taxon>Actinomycetota</taxon>
        <taxon>Actinomycetes</taxon>
        <taxon>Mycobacteriales</taxon>
        <taxon>Mycobacteriaceae</taxon>
        <taxon>Mycobacterium</taxon>
        <taxon>Mycobacterium avium complex (MAC)</taxon>
    </lineage>
</organism>
<evidence type="ECO:0000313" key="2">
    <source>
        <dbReference type="EMBL" id="OBH63987.1"/>
    </source>
</evidence>
<feature type="compositionally biased region" description="Acidic residues" evidence="1">
    <location>
        <begin position="198"/>
        <end position="209"/>
    </location>
</feature>
<proteinExistence type="predicted"/>
<sequence>MSKFRDLVNGLKKPVKAVGDAVSGSPFEALQKEANLGPVLHADALAALEQVQSKNPDLKQELDESAGFAVVPSIGRASLVLGGAYGVGELFEGEHVTGYAAIVELTIGVQVGGTTFHELVVFHDEDTLKKFKAGKYAFAADAAVELVKAGGQASKGFGSGSSIYVFDDGGMLLDLAIGGQKFIFRTAALGRARTTEGALDEGTEQESAETEQPQGEREPAETAQAQGDGEKSRGK</sequence>
<dbReference type="AlphaFoldDB" id="A0A1A2SJN5"/>
<evidence type="ECO:0000256" key="1">
    <source>
        <dbReference type="SAM" id="MobiDB-lite"/>
    </source>
</evidence>
<feature type="region of interest" description="Disordered" evidence="1">
    <location>
        <begin position="194"/>
        <end position="235"/>
    </location>
</feature>
<reference evidence="2 3" key="1">
    <citation type="submission" date="2016-06" db="EMBL/GenBank/DDBJ databases">
        <authorList>
            <person name="Kjaerup R.B."/>
            <person name="Dalgaard T.S."/>
            <person name="Juul-Madsen H.R."/>
        </authorList>
    </citation>
    <scope>NUCLEOTIDE SEQUENCE [LARGE SCALE GENOMIC DNA]</scope>
    <source>
        <strain evidence="2 3">E2464</strain>
    </source>
</reference>
<gene>
    <name evidence="2" type="ORF">A5685_21120</name>
</gene>
<comment type="caution">
    <text evidence="2">The sequence shown here is derived from an EMBL/GenBank/DDBJ whole genome shotgun (WGS) entry which is preliminary data.</text>
</comment>
<evidence type="ECO:0008006" key="4">
    <source>
        <dbReference type="Google" id="ProtNLM"/>
    </source>
</evidence>